<protein>
    <submittedName>
        <fullName evidence="5">GNAT family N-acetyltransferase</fullName>
    </submittedName>
</protein>
<sequence>MAIRAAAVGDVPLILGFIRELAIFEKAEHEVTATEGHIRRTLFGEDARARALLCSVDGTDAGFAVYFFNYSTWQGRPGLYLEDLYVSPAYRDQGAGKAMLQHLARLAVANDCGRFEWSVLDWNEPAIQFYRSIGAVAMDEWVRYRLTGDALARFAGVSETEAGPASAPAPRRTSVPPAG</sequence>
<dbReference type="Pfam" id="PF00583">
    <property type="entry name" value="Acetyltransf_1"/>
    <property type="match status" value="1"/>
</dbReference>
<keyword evidence="2 5" id="KW-0808">Transferase</keyword>
<dbReference type="InterPro" id="IPR016181">
    <property type="entry name" value="Acyl_CoA_acyltransferase"/>
</dbReference>
<evidence type="ECO:0000256" key="2">
    <source>
        <dbReference type="ARBA" id="ARBA00022679"/>
    </source>
</evidence>
<dbReference type="CDD" id="cd04301">
    <property type="entry name" value="NAT_SF"/>
    <property type="match status" value="1"/>
</dbReference>
<accession>A0A849K8H0</accession>
<feature type="domain" description="N-acetyltransferase" evidence="4">
    <location>
        <begin position="1"/>
        <end position="156"/>
    </location>
</feature>
<keyword evidence="6" id="KW-1185">Reference proteome</keyword>
<dbReference type="GO" id="GO:0008080">
    <property type="term" value="F:N-acetyltransferase activity"/>
    <property type="evidence" value="ECO:0007669"/>
    <property type="project" value="TreeGrafter"/>
</dbReference>
<dbReference type="PANTHER" id="PTHR10545">
    <property type="entry name" value="DIAMINE N-ACETYLTRANSFERASE"/>
    <property type="match status" value="1"/>
</dbReference>
<comment type="similarity">
    <text evidence="1">Belongs to the acetyltransferase family.</text>
</comment>
<dbReference type="AlphaFoldDB" id="A0A849K8H0"/>
<name>A0A849K8H0_9BURK</name>
<evidence type="ECO:0000256" key="1">
    <source>
        <dbReference type="ARBA" id="ARBA00008694"/>
    </source>
</evidence>
<organism evidence="5 6">
    <name type="scientific">Ramlibacter montanisoli</name>
    <dbReference type="NCBI Taxonomy" id="2732512"/>
    <lineage>
        <taxon>Bacteria</taxon>
        <taxon>Pseudomonadati</taxon>
        <taxon>Pseudomonadota</taxon>
        <taxon>Betaproteobacteria</taxon>
        <taxon>Burkholderiales</taxon>
        <taxon>Comamonadaceae</taxon>
        <taxon>Ramlibacter</taxon>
    </lineage>
</organism>
<dbReference type="InterPro" id="IPR000182">
    <property type="entry name" value="GNAT_dom"/>
</dbReference>
<keyword evidence="3" id="KW-0012">Acyltransferase</keyword>
<reference evidence="5 6" key="2">
    <citation type="submission" date="2020-06" db="EMBL/GenBank/DDBJ databases">
        <title>Ramlibacter rhizophilus sp. nov., isolated from rhizosphere soil of national flower Mugunghwa from South Korea.</title>
        <authorList>
            <person name="Zheng-Fei Y."/>
            <person name="Huan T."/>
        </authorList>
    </citation>
    <scope>NUCLEOTIDE SEQUENCE [LARGE SCALE GENOMIC DNA]</scope>
    <source>
        <strain evidence="5 6">B156</strain>
    </source>
</reference>
<dbReference type="Gene3D" id="3.40.630.30">
    <property type="match status" value="1"/>
</dbReference>
<dbReference type="PANTHER" id="PTHR10545:SF29">
    <property type="entry name" value="GH14572P-RELATED"/>
    <property type="match status" value="1"/>
</dbReference>
<dbReference type="Proteomes" id="UP000552954">
    <property type="component" value="Unassembled WGS sequence"/>
</dbReference>
<dbReference type="InterPro" id="IPR051016">
    <property type="entry name" value="Diverse_Substrate_AcTransf"/>
</dbReference>
<dbReference type="SUPFAM" id="SSF55729">
    <property type="entry name" value="Acyl-CoA N-acyltransferases (Nat)"/>
    <property type="match status" value="1"/>
</dbReference>
<evidence type="ECO:0000313" key="6">
    <source>
        <dbReference type="Proteomes" id="UP000552954"/>
    </source>
</evidence>
<dbReference type="PROSITE" id="PS51186">
    <property type="entry name" value="GNAT"/>
    <property type="match status" value="1"/>
</dbReference>
<comment type="caution">
    <text evidence="5">The sequence shown here is derived from an EMBL/GenBank/DDBJ whole genome shotgun (WGS) entry which is preliminary data.</text>
</comment>
<proteinExistence type="inferred from homology"/>
<evidence type="ECO:0000256" key="3">
    <source>
        <dbReference type="ARBA" id="ARBA00023315"/>
    </source>
</evidence>
<dbReference type="FunFam" id="3.40.630.30:FF:000064">
    <property type="entry name" value="GNAT family acetyltransferase"/>
    <property type="match status" value="1"/>
</dbReference>
<reference evidence="5 6" key="1">
    <citation type="submission" date="2020-05" db="EMBL/GenBank/DDBJ databases">
        <authorList>
            <person name="Khan S.A."/>
            <person name="Jeon C.O."/>
            <person name="Chun B.H."/>
        </authorList>
    </citation>
    <scope>NUCLEOTIDE SEQUENCE [LARGE SCALE GENOMIC DNA]</scope>
    <source>
        <strain evidence="5 6">B156</strain>
    </source>
</reference>
<evidence type="ECO:0000259" key="4">
    <source>
        <dbReference type="PROSITE" id="PS51186"/>
    </source>
</evidence>
<evidence type="ECO:0000313" key="5">
    <source>
        <dbReference type="EMBL" id="NNU43800.1"/>
    </source>
</evidence>
<gene>
    <name evidence="5" type="ORF">HK415_12495</name>
</gene>
<dbReference type="EMBL" id="JABFCS010000001">
    <property type="protein sequence ID" value="NNU43800.1"/>
    <property type="molecule type" value="Genomic_DNA"/>
</dbReference>